<feature type="compositionally biased region" description="Polar residues" evidence="1">
    <location>
        <begin position="256"/>
        <end position="265"/>
    </location>
</feature>
<feature type="region of interest" description="Disordered" evidence="1">
    <location>
        <begin position="129"/>
        <end position="169"/>
    </location>
</feature>
<comment type="caution">
    <text evidence="3">The sequence shown here is derived from an EMBL/GenBank/DDBJ whole genome shotgun (WGS) entry which is preliminary data.</text>
</comment>
<feature type="compositionally biased region" description="Low complexity" evidence="1">
    <location>
        <begin position="129"/>
        <end position="141"/>
    </location>
</feature>
<proteinExistence type="predicted"/>
<organism evidence="3 4">
    <name type="scientific">Podila minutissima</name>
    <dbReference type="NCBI Taxonomy" id="64525"/>
    <lineage>
        <taxon>Eukaryota</taxon>
        <taxon>Fungi</taxon>
        <taxon>Fungi incertae sedis</taxon>
        <taxon>Mucoromycota</taxon>
        <taxon>Mortierellomycotina</taxon>
        <taxon>Mortierellomycetes</taxon>
        <taxon>Mortierellales</taxon>
        <taxon>Mortierellaceae</taxon>
        <taxon>Podila</taxon>
    </lineage>
</organism>
<feature type="region of interest" description="Disordered" evidence="1">
    <location>
        <begin position="256"/>
        <end position="279"/>
    </location>
</feature>
<dbReference type="PROSITE" id="PS50250">
    <property type="entry name" value="PCI"/>
    <property type="match status" value="1"/>
</dbReference>
<dbReference type="InterPro" id="IPR005062">
    <property type="entry name" value="SAC3/GANP/THP3_conserved"/>
</dbReference>
<evidence type="ECO:0000256" key="1">
    <source>
        <dbReference type="SAM" id="MobiDB-lite"/>
    </source>
</evidence>
<evidence type="ECO:0000313" key="4">
    <source>
        <dbReference type="Proteomes" id="UP000696485"/>
    </source>
</evidence>
<dbReference type="Gene3D" id="1.25.40.990">
    <property type="match status" value="1"/>
</dbReference>
<gene>
    <name evidence="3" type="ORF">BG006_007529</name>
</gene>
<dbReference type="InterPro" id="IPR045107">
    <property type="entry name" value="SAC3/GANP/THP3"/>
</dbReference>
<protein>
    <recommendedName>
        <fullName evidence="2">PCI domain-containing protein</fullName>
    </recommendedName>
</protein>
<dbReference type="GO" id="GO:0005634">
    <property type="term" value="C:nucleus"/>
    <property type="evidence" value="ECO:0007669"/>
    <property type="project" value="TreeGrafter"/>
</dbReference>
<accession>A0A9P5VQQ4</accession>
<dbReference type="EMBL" id="JAAAUY010000048">
    <property type="protein sequence ID" value="KAF9336752.1"/>
    <property type="molecule type" value="Genomic_DNA"/>
</dbReference>
<dbReference type="PANTHER" id="PTHR12436">
    <property type="entry name" value="80 KDA MCM3-ASSOCIATED PROTEIN"/>
    <property type="match status" value="1"/>
</dbReference>
<dbReference type="Proteomes" id="UP000696485">
    <property type="component" value="Unassembled WGS sequence"/>
</dbReference>
<sequence>MEKTSSADQASAEKLYAEQYQQYAQQYQAWAAANPGYQHAAEGAAPDYTAYYQQYQQQPPAPGTQPLTQTPEEYAQQQQYAAYYAQYGYPATSAPAAPTTAYPDYYSAYSGATSTPASAPAYPYPGYPASSAPAQPSGAASLTHYAYPPQSHPSNSYSAPSTGYQGGNPPYNKPHALAPNSNGYYNNHKASTTNGAPRKPAFDYQAFQKQKQLEAEQKSRQIEESRQIQHQLQDISLEDQVMKTKTVKPAYHSVKTKATPSSSNVFEPKTETPAGNGWPQSLKDYVQRVFETIADSDRDLAQSELKAMVSKKHAEGKLWETDWDLMAVPAKYKRKTKRQRQSSSPEPIHIPDSERLRREKRMKRFEDQHKPAVKVPVVKQEPPVYNADVIDWDKHTIVGTSTRLEKSYLRLTSAPDPSTVRPPHILEQTLQLLKSKWREDPNYTYICDQFKSVRQDLTVQRIKNELTVSVYEIHARIALEKGDLGEYNQCQTQLKQLYEYNIPGNVMEFTAYRILYLLHTRNPSDIISMLASLTQKQKEDPAVKHALQVRTAMASSNYYRLFRLYATAPNMGGYLMDQFVDRERVEALKAICKAYRPSIELRFLVSNLGFVSSEECIKFLNDINMTESILDVSNGILDTKKALSAVTLAGLKYLKVDIKGQL</sequence>
<dbReference type="InterPro" id="IPR000717">
    <property type="entry name" value="PCI_dom"/>
</dbReference>
<name>A0A9P5VQQ4_9FUNG</name>
<evidence type="ECO:0000259" key="2">
    <source>
        <dbReference type="PROSITE" id="PS50250"/>
    </source>
</evidence>
<feature type="region of interest" description="Disordered" evidence="1">
    <location>
        <begin position="333"/>
        <end position="352"/>
    </location>
</feature>
<dbReference type="AlphaFoldDB" id="A0A9P5VQQ4"/>
<feature type="domain" description="PCI" evidence="2">
    <location>
        <begin position="483"/>
        <end position="661"/>
    </location>
</feature>
<dbReference type="Pfam" id="PF03399">
    <property type="entry name" value="SAC3_GANP"/>
    <property type="match status" value="1"/>
</dbReference>
<feature type="compositionally biased region" description="Polar residues" evidence="1">
    <location>
        <begin position="152"/>
        <end position="163"/>
    </location>
</feature>
<reference evidence="3" key="1">
    <citation type="journal article" date="2020" name="Fungal Divers.">
        <title>Resolving the Mortierellaceae phylogeny through synthesis of multi-gene phylogenetics and phylogenomics.</title>
        <authorList>
            <person name="Vandepol N."/>
            <person name="Liber J."/>
            <person name="Desiro A."/>
            <person name="Na H."/>
            <person name="Kennedy M."/>
            <person name="Barry K."/>
            <person name="Grigoriev I.V."/>
            <person name="Miller A.N."/>
            <person name="O'Donnell K."/>
            <person name="Stajich J.E."/>
            <person name="Bonito G."/>
        </authorList>
    </citation>
    <scope>NUCLEOTIDE SEQUENCE</scope>
    <source>
        <strain evidence="3">NVP1</strain>
    </source>
</reference>
<evidence type="ECO:0000313" key="3">
    <source>
        <dbReference type="EMBL" id="KAF9336752.1"/>
    </source>
</evidence>
<dbReference type="PANTHER" id="PTHR12436:SF4">
    <property type="entry name" value="LEUKOCYTE RECEPTOR CLUSTER MEMBER 8"/>
    <property type="match status" value="1"/>
</dbReference>
<keyword evidence="4" id="KW-1185">Reference proteome</keyword>